<organism evidence="5 6">
    <name type="scientific">Pseudomonas piscis</name>
    <dbReference type="NCBI Taxonomy" id="2614538"/>
    <lineage>
        <taxon>Bacteria</taxon>
        <taxon>Pseudomonadati</taxon>
        <taxon>Pseudomonadota</taxon>
        <taxon>Gammaproteobacteria</taxon>
        <taxon>Pseudomonadales</taxon>
        <taxon>Pseudomonadaceae</taxon>
        <taxon>Pseudomonas</taxon>
    </lineage>
</organism>
<gene>
    <name evidence="5" type="ORF">GDH07_10050</name>
</gene>
<keyword evidence="3" id="KW-0804">Transcription</keyword>
<dbReference type="Gene3D" id="1.10.10.60">
    <property type="entry name" value="Homeodomain-like"/>
    <property type="match status" value="1"/>
</dbReference>
<dbReference type="GO" id="GO:0003700">
    <property type="term" value="F:DNA-binding transcription factor activity"/>
    <property type="evidence" value="ECO:0007669"/>
    <property type="project" value="InterPro"/>
</dbReference>
<dbReference type="PANTHER" id="PTHR47894">
    <property type="entry name" value="HTH-TYPE TRANSCRIPTIONAL REGULATOR GADX"/>
    <property type="match status" value="1"/>
</dbReference>
<dbReference type="RefSeq" id="WP_152897415.1">
    <property type="nucleotide sequence ID" value="NZ_WHUV01000002.1"/>
</dbReference>
<keyword evidence="1" id="KW-0805">Transcription regulation</keyword>
<dbReference type="SMART" id="SM00342">
    <property type="entry name" value="HTH_ARAC"/>
    <property type="match status" value="1"/>
</dbReference>
<evidence type="ECO:0000256" key="1">
    <source>
        <dbReference type="ARBA" id="ARBA00023015"/>
    </source>
</evidence>
<dbReference type="GO" id="GO:0000976">
    <property type="term" value="F:transcription cis-regulatory region binding"/>
    <property type="evidence" value="ECO:0007669"/>
    <property type="project" value="TreeGrafter"/>
</dbReference>
<dbReference type="EMBL" id="WHUV01000002">
    <property type="protein sequence ID" value="MQA53653.1"/>
    <property type="molecule type" value="Genomic_DNA"/>
</dbReference>
<dbReference type="PANTHER" id="PTHR47894:SF1">
    <property type="entry name" value="HTH-TYPE TRANSCRIPTIONAL REGULATOR VQSM"/>
    <property type="match status" value="1"/>
</dbReference>
<dbReference type="PROSITE" id="PS01124">
    <property type="entry name" value="HTH_ARAC_FAMILY_2"/>
    <property type="match status" value="1"/>
</dbReference>
<evidence type="ECO:0000256" key="3">
    <source>
        <dbReference type="ARBA" id="ARBA00023163"/>
    </source>
</evidence>
<reference evidence="5 6" key="1">
    <citation type="submission" date="2019-10" db="EMBL/GenBank/DDBJ databases">
        <title>Pseudomonas dajingensis sp. nov., isolated from the profound head ulcers of farmed Murray cod (Maccullochella peelii peelii).</title>
        <authorList>
            <person name="Liu Y."/>
        </authorList>
    </citation>
    <scope>NUCLEOTIDE SEQUENCE [LARGE SCALE GENOMIC DNA]</scope>
    <source>
        <strain evidence="5 6">MC042</strain>
    </source>
</reference>
<dbReference type="Proteomes" id="UP000486534">
    <property type="component" value="Unassembled WGS sequence"/>
</dbReference>
<dbReference type="InterPro" id="IPR018060">
    <property type="entry name" value="HTH_AraC"/>
</dbReference>
<dbReference type="InterPro" id="IPR020449">
    <property type="entry name" value="Tscrpt_reg_AraC-type_HTH"/>
</dbReference>
<comment type="caution">
    <text evidence="5">The sequence shown here is derived from an EMBL/GenBank/DDBJ whole genome shotgun (WGS) entry which is preliminary data.</text>
</comment>
<dbReference type="SUPFAM" id="SSF46689">
    <property type="entry name" value="Homeodomain-like"/>
    <property type="match status" value="1"/>
</dbReference>
<dbReference type="InterPro" id="IPR009057">
    <property type="entry name" value="Homeodomain-like_sf"/>
</dbReference>
<protein>
    <submittedName>
        <fullName evidence="5">Helix-turn-helix domain-containing protein</fullName>
    </submittedName>
</protein>
<evidence type="ECO:0000313" key="5">
    <source>
        <dbReference type="EMBL" id="MQA53653.1"/>
    </source>
</evidence>
<name>A0A7X1U463_9PSED</name>
<dbReference type="AlphaFoldDB" id="A0A7X1U463"/>
<evidence type="ECO:0000259" key="4">
    <source>
        <dbReference type="PROSITE" id="PS01124"/>
    </source>
</evidence>
<accession>A0A7X1U463</accession>
<evidence type="ECO:0000313" key="6">
    <source>
        <dbReference type="Proteomes" id="UP000486534"/>
    </source>
</evidence>
<dbReference type="Pfam" id="PF12833">
    <property type="entry name" value="HTH_18"/>
    <property type="match status" value="1"/>
</dbReference>
<proteinExistence type="predicted"/>
<keyword evidence="2" id="KW-0238">DNA-binding</keyword>
<sequence>MSQPLHRRVVPETYVQLLYDYLKAHGHDPVSVLEEPWPQPDPNGAGGVDVEHWEHMLAMAARQLGDPLLGIHLGRTISARHFGVLGSVLLACNTLEAALARLERYLRLVFDVLPMYRREGRGWVEIVWDTSEYQPGPLVNETGIVAMVQFCRDLVVGAVDPIQIDFNHQGPTDPGPYEEFFGCPVRFAQAQAVMRFAPDVLAMPLKSPDPALITLLEQHADRLLAQLPQQDEMVEQVRKTISRELHEGEPSIERIGARLRLSPRTLQRRLQETGTTFRGELNLVRHELALSYLRDPRLQIVDIAMLLGYSEHSAFTRAFKEWSGQTPLEARQNQRS</sequence>
<dbReference type="InterPro" id="IPR032687">
    <property type="entry name" value="AraC-type_N"/>
</dbReference>
<dbReference type="Pfam" id="PF12625">
    <property type="entry name" value="Arabinose_bd"/>
    <property type="match status" value="1"/>
</dbReference>
<feature type="domain" description="HTH araC/xylS-type" evidence="4">
    <location>
        <begin position="235"/>
        <end position="333"/>
    </location>
</feature>
<evidence type="ECO:0000256" key="2">
    <source>
        <dbReference type="ARBA" id="ARBA00023125"/>
    </source>
</evidence>
<dbReference type="GO" id="GO:0005829">
    <property type="term" value="C:cytosol"/>
    <property type="evidence" value="ECO:0007669"/>
    <property type="project" value="TreeGrafter"/>
</dbReference>
<dbReference type="PRINTS" id="PR00032">
    <property type="entry name" value="HTHARAC"/>
</dbReference>